<accession>A0A437GZB6</accession>
<feature type="transmembrane region" description="Helical" evidence="5">
    <location>
        <begin position="124"/>
        <end position="144"/>
    </location>
</feature>
<feature type="transmembrane region" description="Helical" evidence="5">
    <location>
        <begin position="20"/>
        <end position="38"/>
    </location>
</feature>
<keyword evidence="7" id="KW-1185">Reference proteome</keyword>
<feature type="transmembrane region" description="Helical" evidence="5">
    <location>
        <begin position="50"/>
        <end position="73"/>
    </location>
</feature>
<gene>
    <name evidence="6" type="ORF">EKN06_00275</name>
</gene>
<dbReference type="PANTHER" id="PTHR36974:SF1">
    <property type="entry name" value="DOXX FAMILY MEMBRANE PROTEIN"/>
    <property type="match status" value="1"/>
</dbReference>
<proteinExistence type="predicted"/>
<comment type="subcellular location">
    <subcellularLocation>
        <location evidence="1">Membrane</location>
        <topology evidence="1">Multi-pass membrane protein</topology>
    </subcellularLocation>
</comment>
<keyword evidence="2 5" id="KW-0812">Transmembrane</keyword>
<protein>
    <recommendedName>
        <fullName evidence="8">DoxX family membrane protein</fullName>
    </recommendedName>
</protein>
<evidence type="ECO:0000313" key="7">
    <source>
        <dbReference type="Proteomes" id="UP000283003"/>
    </source>
</evidence>
<keyword evidence="4 5" id="KW-0472">Membrane</keyword>
<dbReference type="Pfam" id="PF13564">
    <property type="entry name" value="DoxX_2"/>
    <property type="match status" value="1"/>
</dbReference>
<feature type="transmembrane region" description="Helical" evidence="5">
    <location>
        <begin position="85"/>
        <end position="104"/>
    </location>
</feature>
<dbReference type="RefSeq" id="WP_127610895.1">
    <property type="nucleotide sequence ID" value="NZ_RXOL01000001.1"/>
</dbReference>
<dbReference type="GO" id="GO:0016020">
    <property type="term" value="C:membrane"/>
    <property type="evidence" value="ECO:0007669"/>
    <property type="project" value="UniProtKB-SubCell"/>
</dbReference>
<dbReference type="Proteomes" id="UP000283003">
    <property type="component" value="Unassembled WGS sequence"/>
</dbReference>
<dbReference type="PANTHER" id="PTHR36974">
    <property type="entry name" value="MEMBRANE PROTEIN-RELATED"/>
    <property type="match status" value="1"/>
</dbReference>
<dbReference type="EMBL" id="RXOL01000001">
    <property type="protein sequence ID" value="RVQ68707.1"/>
    <property type="molecule type" value="Genomic_DNA"/>
</dbReference>
<dbReference type="InterPro" id="IPR032808">
    <property type="entry name" value="DoxX"/>
</dbReference>
<evidence type="ECO:0008006" key="8">
    <source>
        <dbReference type="Google" id="ProtNLM"/>
    </source>
</evidence>
<dbReference type="AlphaFoldDB" id="A0A437GZB6"/>
<evidence type="ECO:0000256" key="1">
    <source>
        <dbReference type="ARBA" id="ARBA00004141"/>
    </source>
</evidence>
<evidence type="ECO:0000256" key="2">
    <source>
        <dbReference type="ARBA" id="ARBA00022692"/>
    </source>
</evidence>
<organism evidence="6 7">
    <name type="scientific">Croceicoccus ponticola</name>
    <dbReference type="NCBI Taxonomy" id="2217664"/>
    <lineage>
        <taxon>Bacteria</taxon>
        <taxon>Pseudomonadati</taxon>
        <taxon>Pseudomonadota</taxon>
        <taxon>Alphaproteobacteria</taxon>
        <taxon>Sphingomonadales</taxon>
        <taxon>Erythrobacteraceae</taxon>
        <taxon>Croceicoccus</taxon>
    </lineage>
</organism>
<dbReference type="OrthoDB" id="8856615at2"/>
<comment type="caution">
    <text evidence="6">The sequence shown here is derived from an EMBL/GenBank/DDBJ whole genome shotgun (WGS) entry which is preliminary data.</text>
</comment>
<keyword evidence="3 5" id="KW-1133">Transmembrane helix</keyword>
<evidence type="ECO:0000256" key="3">
    <source>
        <dbReference type="ARBA" id="ARBA00022989"/>
    </source>
</evidence>
<reference evidence="6 7" key="1">
    <citation type="submission" date="2018-12" db="EMBL/GenBank/DDBJ databases">
        <title>Croceicoccus ponticola sp. nov., a lipolytic bacterium isolated from seawater.</title>
        <authorList>
            <person name="Yoon J.-H."/>
        </authorList>
    </citation>
    <scope>NUCLEOTIDE SEQUENCE [LARGE SCALE GENOMIC DNA]</scope>
    <source>
        <strain evidence="6 7">GM-16</strain>
    </source>
</reference>
<sequence>MNLKKPPRVTNSRNTRLRAAARWLLAIFYGFAGVAHLASPAPFLKIMPNWVPWPGPVVFLTGVAELLGAIALLQPMSMRLRQMGAIGLAAYALCVWPANVNHMVMDFTRPDGAWIERSLWAYHVPRMLLQPVLIWLALWSGGVIDWPRRQRLSN</sequence>
<evidence type="ECO:0000256" key="4">
    <source>
        <dbReference type="ARBA" id="ARBA00023136"/>
    </source>
</evidence>
<evidence type="ECO:0000256" key="5">
    <source>
        <dbReference type="SAM" id="Phobius"/>
    </source>
</evidence>
<evidence type="ECO:0000313" key="6">
    <source>
        <dbReference type="EMBL" id="RVQ68707.1"/>
    </source>
</evidence>
<name>A0A437GZB6_9SPHN</name>